<dbReference type="PIRSF" id="PIRSF000337">
    <property type="entry name" value="NTA_MOA"/>
    <property type="match status" value="1"/>
</dbReference>
<dbReference type="RefSeq" id="WP_207417043.1">
    <property type="nucleotide sequence ID" value="NZ_CP061177.1"/>
</dbReference>
<protein>
    <submittedName>
        <fullName evidence="7">LLM class flavin-dependent oxidoreductase</fullName>
    </submittedName>
</protein>
<gene>
    <name evidence="7" type="ORF">IAI61_10495</name>
</gene>
<evidence type="ECO:0000256" key="2">
    <source>
        <dbReference type="ARBA" id="ARBA00022643"/>
    </source>
</evidence>
<organism evidence="7 8">
    <name type="scientific">Roseomonas haemaphysalidis</name>
    <dbReference type="NCBI Taxonomy" id="2768162"/>
    <lineage>
        <taxon>Bacteria</taxon>
        <taxon>Pseudomonadati</taxon>
        <taxon>Pseudomonadota</taxon>
        <taxon>Alphaproteobacteria</taxon>
        <taxon>Acetobacterales</taxon>
        <taxon>Roseomonadaceae</taxon>
        <taxon>Roseomonas</taxon>
    </lineage>
</organism>
<reference evidence="7 8" key="1">
    <citation type="submission" date="2020-09" db="EMBL/GenBank/DDBJ databases">
        <title>Roseomonas.</title>
        <authorList>
            <person name="Zhu W."/>
        </authorList>
    </citation>
    <scope>NUCLEOTIDE SEQUENCE [LARGE SCALE GENOMIC DNA]</scope>
    <source>
        <strain evidence="7 8">573</strain>
    </source>
</reference>
<dbReference type="PANTHER" id="PTHR30011">
    <property type="entry name" value="ALKANESULFONATE MONOOXYGENASE-RELATED"/>
    <property type="match status" value="1"/>
</dbReference>
<evidence type="ECO:0000256" key="3">
    <source>
        <dbReference type="ARBA" id="ARBA00023002"/>
    </source>
</evidence>
<dbReference type="InterPro" id="IPR036661">
    <property type="entry name" value="Luciferase-like_sf"/>
</dbReference>
<evidence type="ECO:0000256" key="1">
    <source>
        <dbReference type="ARBA" id="ARBA00022630"/>
    </source>
</evidence>
<dbReference type="NCBIfam" id="TIGR03860">
    <property type="entry name" value="FMN_nitrolo"/>
    <property type="match status" value="1"/>
</dbReference>
<proteinExistence type="inferred from homology"/>
<name>A0ABS3KPR9_9PROT</name>
<dbReference type="PANTHER" id="PTHR30011:SF16">
    <property type="entry name" value="C2H2 FINGER DOMAIN TRANSCRIPTION FACTOR (EUROFUNG)-RELATED"/>
    <property type="match status" value="1"/>
</dbReference>
<dbReference type="Pfam" id="PF00296">
    <property type="entry name" value="Bac_luciferase"/>
    <property type="match status" value="1"/>
</dbReference>
<keyword evidence="2" id="KW-0288">FMN</keyword>
<sequence length="439" mass="47917">MMHLLAIPNMIGAHLGGWRHPTAYDAPVMNLQRMIEYAQLAERGLLDGLFLADGNGIRDMDKPALFAANFPSARPGVFDPVVLMTALAGHTSRIGLVSTATTTFDEPWFVARRFASLDHVSGGRAGWNAVTASNAGDALNFSHAQPVGREERYARAEEFVQVVRGLWDSWADDAFVQDKASGRFLDPAKVRALDHAGKFFKVAGPLNVPRTPQGHPVIFTAGQSPAGKELAARHADAMFGAGDSKETCQAEYADIKGRMEKYGRHPDSLRFIPGVTVFAGQSSAEADELYEELNALIPPALGVDYLSKIVTKDLSGLPLDGPMPELADSVVGSSTVRTLVVKQIRAGNMTVRDAARMVVRDFGTPVVKGSATEVADMLEDWYHARACDGFVLTFPVVPLGLRNFVELVVPELQRRGLFRREYAGTTLRDHLRLPKPERR</sequence>
<keyword evidence="8" id="KW-1185">Reference proteome</keyword>
<dbReference type="Gene3D" id="3.20.20.30">
    <property type="entry name" value="Luciferase-like domain"/>
    <property type="match status" value="1"/>
</dbReference>
<dbReference type="InterPro" id="IPR011251">
    <property type="entry name" value="Luciferase-like_dom"/>
</dbReference>
<evidence type="ECO:0000313" key="8">
    <source>
        <dbReference type="Proteomes" id="UP001518989"/>
    </source>
</evidence>
<evidence type="ECO:0000313" key="7">
    <source>
        <dbReference type="EMBL" id="MBO1079463.1"/>
    </source>
</evidence>
<keyword evidence="3" id="KW-0560">Oxidoreductase</keyword>
<dbReference type="SUPFAM" id="SSF51679">
    <property type="entry name" value="Bacterial luciferase-like"/>
    <property type="match status" value="1"/>
</dbReference>
<evidence type="ECO:0000256" key="5">
    <source>
        <dbReference type="ARBA" id="ARBA00033748"/>
    </source>
</evidence>
<evidence type="ECO:0000259" key="6">
    <source>
        <dbReference type="Pfam" id="PF00296"/>
    </source>
</evidence>
<accession>A0ABS3KPR9</accession>
<dbReference type="CDD" id="cd01095">
    <property type="entry name" value="Nitrilotriacetate_monoxgenase"/>
    <property type="match status" value="1"/>
</dbReference>
<keyword evidence="4" id="KW-0503">Monooxygenase</keyword>
<comment type="similarity">
    <text evidence="5">Belongs to the NtaA/SnaA/DszA monooxygenase family.</text>
</comment>
<dbReference type="Proteomes" id="UP001518989">
    <property type="component" value="Unassembled WGS sequence"/>
</dbReference>
<dbReference type="EMBL" id="JACTNG010000004">
    <property type="protein sequence ID" value="MBO1079463.1"/>
    <property type="molecule type" value="Genomic_DNA"/>
</dbReference>
<feature type="domain" description="Luciferase-like" evidence="6">
    <location>
        <begin position="18"/>
        <end position="383"/>
    </location>
</feature>
<evidence type="ECO:0000256" key="4">
    <source>
        <dbReference type="ARBA" id="ARBA00023033"/>
    </source>
</evidence>
<keyword evidence="1" id="KW-0285">Flavoprotein</keyword>
<dbReference type="InterPro" id="IPR051260">
    <property type="entry name" value="Diverse_substr_monoxygenases"/>
</dbReference>
<comment type="caution">
    <text evidence="7">The sequence shown here is derived from an EMBL/GenBank/DDBJ whole genome shotgun (WGS) entry which is preliminary data.</text>
</comment>
<dbReference type="InterPro" id="IPR016215">
    <property type="entry name" value="NTA_MOA"/>
</dbReference>